<evidence type="ECO:0000256" key="1">
    <source>
        <dbReference type="SAM" id="MobiDB-lite"/>
    </source>
</evidence>
<dbReference type="GO" id="GO:0043296">
    <property type="term" value="C:apical junction complex"/>
    <property type="evidence" value="ECO:0007669"/>
    <property type="project" value="TreeGrafter"/>
</dbReference>
<feature type="compositionally biased region" description="Polar residues" evidence="1">
    <location>
        <begin position="444"/>
        <end position="460"/>
    </location>
</feature>
<feature type="compositionally biased region" description="Polar residues" evidence="1">
    <location>
        <begin position="303"/>
        <end position="314"/>
    </location>
</feature>
<sequence length="506" mass="57015">MTSNKNSATEQTVQNFDKNGVVCLRISNQRSFDQASQSGGTKAGRVCNEKLESNSCSPESGKIIKIENAASTAKDLDDCVSSKSVSSSCSYKSIKPRAERERQIAQDLEPFEMSGSGSCLTVQLKKGTKGFGFTIVGRTTTRGKLILCVGWVHPDGQTFGILKAGDQITEVNHAPVIDMKHEDVTDQLKRIKVGSIVTLGIIPAVKVNATLNNSTTHITHVEESEDAEAKEADVSVEDGPNPFERNSDVRRSRKSFDPPAQTQEIISPKPSYRKNPRLIVQNFVKSFGHTGFRSAKALAEATKSLTRSHSISPTRTRKDQARKEESEATPHWQQTEPNYLNRKCKSLDALQTKANKTKTDKLKSKKTTVKRYSPERKTKSLRFNLTQRFSSTTESQMRQIVQWENSLKMRMRFTEGQKPNPSTARFHSECACKQQQYLQNCHSGKLMSQPNSRPTPSTLSRFDLSRYPNNSSRAPSYHSFVERNVGHSYYQDYQDYHYQKHYFSQF</sequence>
<proteinExistence type="predicted"/>
<dbReference type="AlphaFoldDB" id="A0AAF3J7H6"/>
<dbReference type="PANTHER" id="PTHR16484:SF17">
    <property type="entry name" value="BAZOOKA, ISOFORM B"/>
    <property type="match status" value="1"/>
</dbReference>
<feature type="region of interest" description="Disordered" evidence="1">
    <location>
        <begin position="356"/>
        <end position="375"/>
    </location>
</feature>
<dbReference type="GO" id="GO:0045197">
    <property type="term" value="P:establishment or maintenance of epithelial cell apical/basal polarity"/>
    <property type="evidence" value="ECO:0007669"/>
    <property type="project" value="TreeGrafter"/>
</dbReference>
<feature type="compositionally biased region" description="Basic and acidic residues" evidence="1">
    <location>
        <begin position="245"/>
        <end position="256"/>
    </location>
</feature>
<dbReference type="PROSITE" id="PS50106">
    <property type="entry name" value="PDZ"/>
    <property type="match status" value="1"/>
</dbReference>
<dbReference type="Gene3D" id="2.30.42.10">
    <property type="match status" value="1"/>
</dbReference>
<dbReference type="Pfam" id="PF00595">
    <property type="entry name" value="PDZ"/>
    <property type="match status" value="1"/>
</dbReference>
<dbReference type="Proteomes" id="UP000887575">
    <property type="component" value="Unassembled WGS sequence"/>
</dbReference>
<name>A0AAF3J7H6_9BILA</name>
<dbReference type="WBParaSite" id="MBELARI_LOCUS21028">
    <property type="protein sequence ID" value="MBELARI_LOCUS21028"/>
    <property type="gene ID" value="MBELARI_LOCUS21028"/>
</dbReference>
<dbReference type="SMART" id="SM00228">
    <property type="entry name" value="PDZ"/>
    <property type="match status" value="1"/>
</dbReference>
<evidence type="ECO:0000313" key="4">
    <source>
        <dbReference type="WBParaSite" id="MBELARI_LOCUS21028"/>
    </source>
</evidence>
<dbReference type="InterPro" id="IPR001478">
    <property type="entry name" value="PDZ"/>
</dbReference>
<feature type="region of interest" description="Disordered" evidence="1">
    <location>
        <begin position="303"/>
        <end position="333"/>
    </location>
</feature>
<dbReference type="GO" id="GO:0000226">
    <property type="term" value="P:microtubule cytoskeleton organization"/>
    <property type="evidence" value="ECO:0007669"/>
    <property type="project" value="TreeGrafter"/>
</dbReference>
<dbReference type="PANTHER" id="PTHR16484">
    <property type="entry name" value="PARTITIONING DEFECTIVE 3 RELATED"/>
    <property type="match status" value="1"/>
</dbReference>
<protein>
    <submittedName>
        <fullName evidence="4">PDZ domain-containing protein</fullName>
    </submittedName>
</protein>
<accession>A0AAF3J7H6</accession>
<keyword evidence="3" id="KW-1185">Reference proteome</keyword>
<dbReference type="SUPFAM" id="SSF50156">
    <property type="entry name" value="PDZ domain-like"/>
    <property type="match status" value="1"/>
</dbReference>
<dbReference type="GO" id="GO:0035091">
    <property type="term" value="F:phosphatidylinositol binding"/>
    <property type="evidence" value="ECO:0007669"/>
    <property type="project" value="TreeGrafter"/>
</dbReference>
<feature type="compositionally biased region" description="Basic and acidic residues" evidence="1">
    <location>
        <begin position="316"/>
        <end position="328"/>
    </location>
</feature>
<dbReference type="GO" id="GO:0008104">
    <property type="term" value="P:intracellular protein localization"/>
    <property type="evidence" value="ECO:0007669"/>
    <property type="project" value="TreeGrafter"/>
</dbReference>
<dbReference type="GO" id="GO:0030010">
    <property type="term" value="P:establishment of cell polarity"/>
    <property type="evidence" value="ECO:0007669"/>
    <property type="project" value="TreeGrafter"/>
</dbReference>
<feature type="domain" description="PDZ" evidence="2">
    <location>
        <begin position="121"/>
        <end position="190"/>
    </location>
</feature>
<feature type="compositionally biased region" description="Basic and acidic residues" evidence="1">
    <location>
        <begin position="222"/>
        <end position="233"/>
    </location>
</feature>
<dbReference type="GO" id="GO:0016324">
    <property type="term" value="C:apical plasma membrane"/>
    <property type="evidence" value="ECO:0007669"/>
    <property type="project" value="TreeGrafter"/>
</dbReference>
<evidence type="ECO:0000313" key="3">
    <source>
        <dbReference type="Proteomes" id="UP000887575"/>
    </source>
</evidence>
<dbReference type="GO" id="GO:0005938">
    <property type="term" value="C:cell cortex"/>
    <property type="evidence" value="ECO:0007669"/>
    <property type="project" value="TreeGrafter"/>
</dbReference>
<organism evidence="3 4">
    <name type="scientific">Mesorhabditis belari</name>
    <dbReference type="NCBI Taxonomy" id="2138241"/>
    <lineage>
        <taxon>Eukaryota</taxon>
        <taxon>Metazoa</taxon>
        <taxon>Ecdysozoa</taxon>
        <taxon>Nematoda</taxon>
        <taxon>Chromadorea</taxon>
        <taxon>Rhabditida</taxon>
        <taxon>Rhabditina</taxon>
        <taxon>Rhabditomorpha</taxon>
        <taxon>Rhabditoidea</taxon>
        <taxon>Rhabditidae</taxon>
        <taxon>Mesorhabditinae</taxon>
        <taxon>Mesorhabditis</taxon>
    </lineage>
</organism>
<dbReference type="InterPro" id="IPR036034">
    <property type="entry name" value="PDZ_sf"/>
</dbReference>
<dbReference type="GO" id="GO:0007155">
    <property type="term" value="P:cell adhesion"/>
    <property type="evidence" value="ECO:0007669"/>
    <property type="project" value="TreeGrafter"/>
</dbReference>
<reference evidence="4" key="1">
    <citation type="submission" date="2024-02" db="UniProtKB">
        <authorList>
            <consortium name="WormBaseParasite"/>
        </authorList>
    </citation>
    <scope>IDENTIFICATION</scope>
</reference>
<dbReference type="GO" id="GO:0005912">
    <property type="term" value="C:adherens junction"/>
    <property type="evidence" value="ECO:0007669"/>
    <property type="project" value="TreeGrafter"/>
</dbReference>
<dbReference type="InterPro" id="IPR052213">
    <property type="entry name" value="PAR3"/>
</dbReference>
<feature type="region of interest" description="Disordered" evidence="1">
    <location>
        <begin position="222"/>
        <end position="273"/>
    </location>
</feature>
<evidence type="ECO:0000259" key="2">
    <source>
        <dbReference type="PROSITE" id="PS50106"/>
    </source>
</evidence>
<dbReference type="GO" id="GO:0051660">
    <property type="term" value="P:establishment of centrosome localization"/>
    <property type="evidence" value="ECO:0007669"/>
    <property type="project" value="TreeGrafter"/>
</dbReference>
<feature type="region of interest" description="Disordered" evidence="1">
    <location>
        <begin position="444"/>
        <end position="475"/>
    </location>
</feature>